<evidence type="ECO:0000313" key="6">
    <source>
        <dbReference type="Proteomes" id="UP001056291"/>
    </source>
</evidence>
<dbReference type="PANTHER" id="PTHR46796:SF7">
    <property type="entry name" value="ARAC FAMILY TRANSCRIPTIONAL REGULATOR"/>
    <property type="match status" value="1"/>
</dbReference>
<dbReference type="PRINTS" id="PR00032">
    <property type="entry name" value="HTHARAC"/>
</dbReference>
<dbReference type="InterPro" id="IPR018060">
    <property type="entry name" value="HTH_AraC"/>
</dbReference>
<reference evidence="5" key="1">
    <citation type="submission" date="2022-06" db="EMBL/GenBank/DDBJ databases">
        <title>Sneathiella actinostolidae sp. nov., isolated from a sea anemonein the Western Pacific Ocean.</title>
        <authorList>
            <person name="Wei M.J."/>
        </authorList>
    </citation>
    <scope>NUCLEOTIDE SEQUENCE</scope>
    <source>
        <strain evidence="5">PHK-P5</strain>
    </source>
</reference>
<dbReference type="Proteomes" id="UP001056291">
    <property type="component" value="Chromosome"/>
</dbReference>
<dbReference type="InterPro" id="IPR032783">
    <property type="entry name" value="AraC_lig"/>
</dbReference>
<protein>
    <submittedName>
        <fullName evidence="5">AraC family transcriptional regulator</fullName>
    </submittedName>
</protein>
<evidence type="ECO:0000313" key="5">
    <source>
        <dbReference type="EMBL" id="USG59743.1"/>
    </source>
</evidence>
<dbReference type="SUPFAM" id="SSF46689">
    <property type="entry name" value="Homeodomain-like"/>
    <property type="match status" value="1"/>
</dbReference>
<dbReference type="EMBL" id="CP098747">
    <property type="protein sequence ID" value="USG59743.1"/>
    <property type="molecule type" value="Genomic_DNA"/>
</dbReference>
<dbReference type="InterPro" id="IPR020449">
    <property type="entry name" value="Tscrpt_reg_AraC-type_HTH"/>
</dbReference>
<evidence type="ECO:0000259" key="4">
    <source>
        <dbReference type="PROSITE" id="PS01124"/>
    </source>
</evidence>
<proteinExistence type="predicted"/>
<evidence type="ECO:0000256" key="3">
    <source>
        <dbReference type="ARBA" id="ARBA00023163"/>
    </source>
</evidence>
<dbReference type="Pfam" id="PF12833">
    <property type="entry name" value="HTH_18"/>
    <property type="match status" value="1"/>
</dbReference>
<dbReference type="InterPro" id="IPR018062">
    <property type="entry name" value="HTH_AraC-typ_CS"/>
</dbReference>
<gene>
    <name evidence="5" type="ORF">NBZ79_11200</name>
</gene>
<dbReference type="PROSITE" id="PS01124">
    <property type="entry name" value="HTH_ARAC_FAMILY_2"/>
    <property type="match status" value="1"/>
</dbReference>
<evidence type="ECO:0000256" key="2">
    <source>
        <dbReference type="ARBA" id="ARBA00023125"/>
    </source>
</evidence>
<dbReference type="SMART" id="SM00342">
    <property type="entry name" value="HTH_ARAC"/>
    <property type="match status" value="1"/>
</dbReference>
<keyword evidence="6" id="KW-1185">Reference proteome</keyword>
<feature type="domain" description="HTH araC/xylS-type" evidence="4">
    <location>
        <begin position="211"/>
        <end position="309"/>
    </location>
</feature>
<dbReference type="Pfam" id="PF12852">
    <property type="entry name" value="Cupin_6"/>
    <property type="match status" value="1"/>
</dbReference>
<accession>A0ABY4VXT8</accession>
<organism evidence="5 6">
    <name type="scientific">Sneathiella marina</name>
    <dbReference type="NCBI Taxonomy" id="2950108"/>
    <lineage>
        <taxon>Bacteria</taxon>
        <taxon>Pseudomonadati</taxon>
        <taxon>Pseudomonadota</taxon>
        <taxon>Alphaproteobacteria</taxon>
        <taxon>Sneathiellales</taxon>
        <taxon>Sneathiellaceae</taxon>
        <taxon>Sneathiella</taxon>
    </lineage>
</organism>
<keyword evidence="1" id="KW-0805">Transcription regulation</keyword>
<keyword evidence="3" id="KW-0804">Transcription</keyword>
<evidence type="ECO:0000256" key="1">
    <source>
        <dbReference type="ARBA" id="ARBA00023015"/>
    </source>
</evidence>
<sequence length="312" mass="35113">MDLLSDILSHLRMRGTLYFRTSFTSPWGVKVPDFENVARFHFAHKGRCFVRIKSVDDPVFIEQGDLIIITRGAAHTLYCDPTTEDQAMMLDQVVEKSGFDGSGALVYGEQGTNQETQLICGHFAFDKKASHPLIHALPPYIHIKNYGEAAGIWMENTLKVIGLEAGRQALGSDLIALKMSEIIFAQALRTYLATDGLRQSVLAGFADPNIARTLQAIHSKPEHSWTMEELSTIAGKSRTSFMSKFSECLSLTPFEYVTHWRMQIARQRLEETNYPIIEIAESVGYHSEAAFSRVFKKQFQSAPATYRRAIRA</sequence>
<dbReference type="PANTHER" id="PTHR46796">
    <property type="entry name" value="HTH-TYPE TRANSCRIPTIONAL ACTIVATOR RHAS-RELATED"/>
    <property type="match status" value="1"/>
</dbReference>
<dbReference type="Gene3D" id="1.10.10.60">
    <property type="entry name" value="Homeodomain-like"/>
    <property type="match status" value="2"/>
</dbReference>
<dbReference type="InterPro" id="IPR009057">
    <property type="entry name" value="Homeodomain-like_sf"/>
</dbReference>
<keyword evidence="2" id="KW-0238">DNA-binding</keyword>
<dbReference type="InterPro" id="IPR050204">
    <property type="entry name" value="AraC_XylS_family_regulators"/>
</dbReference>
<name>A0ABY4VXT8_9PROT</name>
<dbReference type="RefSeq" id="WP_251932513.1">
    <property type="nucleotide sequence ID" value="NZ_CP098747.1"/>
</dbReference>
<dbReference type="PROSITE" id="PS00041">
    <property type="entry name" value="HTH_ARAC_FAMILY_1"/>
    <property type="match status" value="1"/>
</dbReference>